<feature type="chain" id="PRO_5005294410" description="Amino acid transporter transmembrane domain-containing protein" evidence="2">
    <location>
        <begin position="21"/>
        <end position="182"/>
    </location>
</feature>
<proteinExistence type="predicted"/>
<evidence type="ECO:0000256" key="2">
    <source>
        <dbReference type="SAM" id="SignalP"/>
    </source>
</evidence>
<dbReference type="AlphaFoldDB" id="A0A0J8AY28"/>
<evidence type="ECO:0000313" key="4">
    <source>
        <dbReference type="Proteomes" id="UP000035740"/>
    </source>
</evidence>
<keyword evidence="1" id="KW-1133">Transmembrane helix</keyword>
<keyword evidence="1" id="KW-0472">Membrane</keyword>
<evidence type="ECO:0000313" key="3">
    <source>
        <dbReference type="EMBL" id="KMS93739.1"/>
    </source>
</evidence>
<evidence type="ECO:0000256" key="1">
    <source>
        <dbReference type="SAM" id="Phobius"/>
    </source>
</evidence>
<feature type="transmembrane region" description="Helical" evidence="1">
    <location>
        <begin position="50"/>
        <end position="72"/>
    </location>
</feature>
<sequence length="182" mass="20096">VWYSCAAVVVTACVYDAVLGAKRIAMSDCWSHCRLQPASEADASLSELQFCYGSGPIILCHISSYIMVAWGYPDDAQRSKLSAKANLCGFTIQVVFAAMVYVAVSKGKADLSIKGGLFDMPNDSAKWMFRNDLNGLSSSTRNYEICGKDERCMQKTVPHKFPTSHYLSLNIDSNFALHQKEQ</sequence>
<name>A0A0J8AY28_BETVV</name>
<evidence type="ECO:0008006" key="5">
    <source>
        <dbReference type="Google" id="ProtNLM"/>
    </source>
</evidence>
<accession>A0A0J8AY28</accession>
<keyword evidence="2" id="KW-0732">Signal</keyword>
<dbReference type="Proteomes" id="UP000035740">
    <property type="component" value="Unassembled WGS sequence"/>
</dbReference>
<protein>
    <recommendedName>
        <fullName evidence="5">Amino acid transporter transmembrane domain-containing protein</fullName>
    </recommendedName>
</protein>
<organism evidence="3 4">
    <name type="scientific">Beta vulgaris subsp. vulgaris</name>
    <name type="common">Beet</name>
    <dbReference type="NCBI Taxonomy" id="3555"/>
    <lineage>
        <taxon>Eukaryota</taxon>
        <taxon>Viridiplantae</taxon>
        <taxon>Streptophyta</taxon>
        <taxon>Embryophyta</taxon>
        <taxon>Tracheophyta</taxon>
        <taxon>Spermatophyta</taxon>
        <taxon>Magnoliopsida</taxon>
        <taxon>eudicotyledons</taxon>
        <taxon>Gunneridae</taxon>
        <taxon>Pentapetalae</taxon>
        <taxon>Caryophyllales</taxon>
        <taxon>Chenopodiaceae</taxon>
        <taxon>Betoideae</taxon>
        <taxon>Beta</taxon>
    </lineage>
</organism>
<gene>
    <name evidence="3" type="ORF">BVRB_028450</name>
</gene>
<dbReference type="Gramene" id="KMS93739">
    <property type="protein sequence ID" value="KMS93739"/>
    <property type="gene ID" value="BVRB_028450"/>
</dbReference>
<reference evidence="3 4" key="1">
    <citation type="journal article" date="2014" name="Nature">
        <title>The genome of the recently domesticated crop plant sugar beet (Beta vulgaris).</title>
        <authorList>
            <person name="Dohm J.C."/>
            <person name="Minoche A.E."/>
            <person name="Holtgrawe D."/>
            <person name="Capella-Gutierrez S."/>
            <person name="Zakrzewski F."/>
            <person name="Tafer H."/>
            <person name="Rupp O."/>
            <person name="Sorensen T.R."/>
            <person name="Stracke R."/>
            <person name="Reinhardt R."/>
            <person name="Goesmann A."/>
            <person name="Kraft T."/>
            <person name="Schulz B."/>
            <person name="Stadler P.F."/>
            <person name="Schmidt T."/>
            <person name="Gabaldon T."/>
            <person name="Lehrach H."/>
            <person name="Weisshaar B."/>
            <person name="Himmelbauer H."/>
        </authorList>
    </citation>
    <scope>NUCLEOTIDE SEQUENCE [LARGE SCALE GENOMIC DNA]</scope>
    <source>
        <tissue evidence="3">Taproot</tissue>
    </source>
</reference>
<feature type="non-terminal residue" evidence="3">
    <location>
        <position position="1"/>
    </location>
</feature>
<feature type="non-terminal residue" evidence="3">
    <location>
        <position position="182"/>
    </location>
</feature>
<keyword evidence="1" id="KW-0812">Transmembrane</keyword>
<keyword evidence="4" id="KW-1185">Reference proteome</keyword>
<feature type="transmembrane region" description="Helical" evidence="1">
    <location>
        <begin position="84"/>
        <end position="104"/>
    </location>
</feature>
<feature type="signal peptide" evidence="2">
    <location>
        <begin position="1"/>
        <end position="20"/>
    </location>
</feature>
<dbReference type="EMBL" id="KQ099492">
    <property type="protein sequence ID" value="KMS93739.1"/>
    <property type="molecule type" value="Genomic_DNA"/>
</dbReference>